<dbReference type="EMBL" id="BMAC01000563">
    <property type="protein sequence ID" value="GFP99268.1"/>
    <property type="molecule type" value="Genomic_DNA"/>
</dbReference>
<protein>
    <submittedName>
        <fullName evidence="1">Uncharacterized protein</fullName>
    </submittedName>
</protein>
<proteinExistence type="predicted"/>
<dbReference type="OrthoDB" id="1657372at2759"/>
<dbReference type="Proteomes" id="UP000653305">
    <property type="component" value="Unassembled WGS sequence"/>
</dbReference>
<gene>
    <name evidence="1" type="ORF">PHJA_002070700</name>
</gene>
<keyword evidence="2" id="KW-1185">Reference proteome</keyword>
<reference evidence="1" key="1">
    <citation type="submission" date="2020-07" db="EMBL/GenBank/DDBJ databases">
        <title>Ethylene signaling mediates host invasion by parasitic plants.</title>
        <authorList>
            <person name="Yoshida S."/>
        </authorList>
    </citation>
    <scope>NUCLEOTIDE SEQUENCE</scope>
    <source>
        <strain evidence="1">Okayama</strain>
    </source>
</reference>
<evidence type="ECO:0000313" key="1">
    <source>
        <dbReference type="EMBL" id="GFP99268.1"/>
    </source>
</evidence>
<evidence type="ECO:0000313" key="2">
    <source>
        <dbReference type="Proteomes" id="UP000653305"/>
    </source>
</evidence>
<comment type="caution">
    <text evidence="1">The sequence shown here is derived from an EMBL/GenBank/DDBJ whole genome shotgun (WGS) entry which is preliminary data.</text>
</comment>
<organism evidence="1 2">
    <name type="scientific">Phtheirospermum japonicum</name>
    <dbReference type="NCBI Taxonomy" id="374723"/>
    <lineage>
        <taxon>Eukaryota</taxon>
        <taxon>Viridiplantae</taxon>
        <taxon>Streptophyta</taxon>
        <taxon>Embryophyta</taxon>
        <taxon>Tracheophyta</taxon>
        <taxon>Spermatophyta</taxon>
        <taxon>Magnoliopsida</taxon>
        <taxon>eudicotyledons</taxon>
        <taxon>Gunneridae</taxon>
        <taxon>Pentapetalae</taxon>
        <taxon>asterids</taxon>
        <taxon>lamiids</taxon>
        <taxon>Lamiales</taxon>
        <taxon>Orobanchaceae</taxon>
        <taxon>Orobanchaceae incertae sedis</taxon>
        <taxon>Phtheirospermum</taxon>
    </lineage>
</organism>
<accession>A0A830CP60</accession>
<sequence length="77" mass="8250">MELPEVSHFISIGRGTGMVARINIVAAEVVAGSAAWIGRGLSCVCAQRRDSDARPSFDLTLAQEECLEKLESTRCGL</sequence>
<dbReference type="AlphaFoldDB" id="A0A830CP60"/>
<name>A0A830CP60_9LAMI</name>